<dbReference type="Proteomes" id="UP000261360">
    <property type="component" value="Unplaced"/>
</dbReference>
<keyword evidence="3" id="KW-0732">Signal</keyword>
<dbReference type="PROSITE" id="PS51642">
    <property type="entry name" value="HEMOPEXIN_2"/>
    <property type="match status" value="1"/>
</dbReference>
<dbReference type="PROSITE" id="PS00524">
    <property type="entry name" value="SMB_1"/>
    <property type="match status" value="2"/>
</dbReference>
<dbReference type="CTD" id="553377"/>
<dbReference type="STRING" id="1841481.ENSSLDP00000007151"/>
<dbReference type="InterPro" id="IPR018486">
    <property type="entry name" value="Hemopexin_CS"/>
</dbReference>
<evidence type="ECO:0000256" key="2">
    <source>
        <dbReference type="ARBA" id="ARBA00022525"/>
    </source>
</evidence>
<evidence type="ECO:0000256" key="3">
    <source>
        <dbReference type="ARBA" id="ARBA00022729"/>
    </source>
</evidence>
<accession>A0A3B4WSF2</accession>
<organism evidence="10 11">
    <name type="scientific">Seriola lalandi dorsalis</name>
    <dbReference type="NCBI Taxonomy" id="1841481"/>
    <lineage>
        <taxon>Eukaryota</taxon>
        <taxon>Metazoa</taxon>
        <taxon>Chordata</taxon>
        <taxon>Craniata</taxon>
        <taxon>Vertebrata</taxon>
        <taxon>Euteleostomi</taxon>
        <taxon>Actinopterygii</taxon>
        <taxon>Neopterygii</taxon>
        <taxon>Teleostei</taxon>
        <taxon>Neoteleostei</taxon>
        <taxon>Acanthomorphata</taxon>
        <taxon>Carangaria</taxon>
        <taxon>Carangiformes</taxon>
        <taxon>Carangidae</taxon>
        <taxon>Seriola</taxon>
    </lineage>
</organism>
<comment type="subcellular location">
    <subcellularLocation>
        <location evidence="1">Secreted</location>
    </subcellularLocation>
</comment>
<evidence type="ECO:0000256" key="1">
    <source>
        <dbReference type="ARBA" id="ARBA00004613"/>
    </source>
</evidence>
<reference evidence="10" key="1">
    <citation type="submission" date="2025-08" db="UniProtKB">
        <authorList>
            <consortium name="Ensembl"/>
        </authorList>
    </citation>
    <scope>IDENTIFICATION</scope>
</reference>
<feature type="domain" description="SMB" evidence="9">
    <location>
        <begin position="139"/>
        <end position="178"/>
    </location>
</feature>
<keyword evidence="2" id="KW-0964">Secreted</keyword>
<dbReference type="RefSeq" id="XP_023250268.1">
    <property type="nucleotide sequence ID" value="XM_023394500.1"/>
</dbReference>
<dbReference type="Pfam" id="PF01033">
    <property type="entry name" value="Somatomedin_B"/>
    <property type="match status" value="2"/>
</dbReference>
<dbReference type="Gene3D" id="2.110.10.10">
    <property type="entry name" value="Hemopexin-like domain"/>
    <property type="match status" value="1"/>
</dbReference>
<dbReference type="GO" id="GO:0006955">
    <property type="term" value="P:immune response"/>
    <property type="evidence" value="ECO:0007669"/>
    <property type="project" value="InterPro"/>
</dbReference>
<dbReference type="InterPro" id="IPR036375">
    <property type="entry name" value="Hemopexin-like_dom_sf"/>
</dbReference>
<dbReference type="GO" id="GO:0005615">
    <property type="term" value="C:extracellular space"/>
    <property type="evidence" value="ECO:0007669"/>
    <property type="project" value="TreeGrafter"/>
</dbReference>
<feature type="compositionally biased region" description="Polar residues" evidence="8">
    <location>
        <begin position="292"/>
        <end position="325"/>
    </location>
</feature>
<dbReference type="InterPro" id="IPR018487">
    <property type="entry name" value="Hemopexin-like_repeat"/>
</dbReference>
<feature type="compositionally biased region" description="Basic and acidic residues" evidence="8">
    <location>
        <begin position="382"/>
        <end position="397"/>
    </location>
</feature>
<keyword evidence="5" id="KW-1015">Disulfide bond</keyword>
<evidence type="ECO:0000256" key="4">
    <source>
        <dbReference type="ARBA" id="ARBA00022737"/>
    </source>
</evidence>
<feature type="compositionally biased region" description="Polar residues" evidence="8">
    <location>
        <begin position="401"/>
        <end position="450"/>
    </location>
</feature>
<feature type="region of interest" description="Disordered" evidence="8">
    <location>
        <begin position="497"/>
        <end position="568"/>
    </location>
</feature>
<dbReference type="Gene3D" id="4.10.410.20">
    <property type="match status" value="2"/>
</dbReference>
<evidence type="ECO:0000256" key="8">
    <source>
        <dbReference type="SAM" id="MobiDB-lite"/>
    </source>
</evidence>
<reference evidence="10" key="2">
    <citation type="submission" date="2025-09" db="UniProtKB">
        <authorList>
            <consortium name="Ensembl"/>
        </authorList>
    </citation>
    <scope>IDENTIFICATION</scope>
</reference>
<dbReference type="PANTHER" id="PTHR22917:SF1">
    <property type="entry name" value="PROTEOGLYCAN 4"/>
    <property type="match status" value="1"/>
</dbReference>
<dbReference type="Ensembl" id="ENSSLDT00000007376.1">
    <property type="protein sequence ID" value="ENSSLDP00000007151.1"/>
    <property type="gene ID" value="ENSSLDG00000005684.1"/>
</dbReference>
<dbReference type="AlphaFoldDB" id="A0A3B4WSF2"/>
<dbReference type="Pfam" id="PF00045">
    <property type="entry name" value="Hemopexin"/>
    <property type="match status" value="2"/>
</dbReference>
<proteinExistence type="predicted"/>
<dbReference type="SMART" id="SM00120">
    <property type="entry name" value="HX"/>
    <property type="match status" value="2"/>
</dbReference>
<keyword evidence="6" id="KW-0325">Glycoprotein</keyword>
<feature type="compositionally biased region" description="Polar residues" evidence="8">
    <location>
        <begin position="346"/>
        <end position="378"/>
    </location>
</feature>
<evidence type="ECO:0000256" key="6">
    <source>
        <dbReference type="ARBA" id="ARBA00023180"/>
    </source>
</evidence>
<dbReference type="GeneID" id="111645337"/>
<feature type="compositionally biased region" description="Polar residues" evidence="8">
    <location>
        <begin position="459"/>
        <end position="474"/>
    </location>
</feature>
<protein>
    <submittedName>
        <fullName evidence="10">Proteoglycan 4b</fullName>
    </submittedName>
</protein>
<dbReference type="PRINTS" id="PR00022">
    <property type="entry name" value="SOMATOMEDINB"/>
</dbReference>
<dbReference type="InterPro" id="IPR036024">
    <property type="entry name" value="Somatomedin_B-like_dom_sf"/>
</dbReference>
<evidence type="ECO:0000313" key="11">
    <source>
        <dbReference type="Proteomes" id="UP000261360"/>
    </source>
</evidence>
<evidence type="ECO:0000313" key="10">
    <source>
        <dbReference type="Ensembl" id="ENSSLDP00000007151.1"/>
    </source>
</evidence>
<name>A0A3B4WSF2_SERLL</name>
<dbReference type="KEGG" id="slal:111645337"/>
<feature type="repeat" description="Hemopexin" evidence="7">
    <location>
        <begin position="617"/>
        <end position="664"/>
    </location>
</feature>
<dbReference type="PROSITE" id="PS00024">
    <property type="entry name" value="HEMOPEXIN"/>
    <property type="match status" value="1"/>
</dbReference>
<dbReference type="GO" id="GO:0030247">
    <property type="term" value="F:polysaccharide binding"/>
    <property type="evidence" value="ECO:0007669"/>
    <property type="project" value="InterPro"/>
</dbReference>
<evidence type="ECO:0000256" key="7">
    <source>
        <dbReference type="PROSITE-ProRule" id="PRU01011"/>
    </source>
</evidence>
<dbReference type="InterPro" id="IPR001212">
    <property type="entry name" value="Somatomedin_B_dom"/>
</dbReference>
<dbReference type="GeneTree" id="ENSGT00530000063751"/>
<sequence>MCFQLFVGTHDVQTYGLDWRILPAACEIITLLIRPDLPIKGKSAVLPQPFKSQPASKPQQQTDRSSNKFQIYMRMSSPVLCAVILLACALSFSAAQTSCKGRCGAEYYRGYMCQCDYTCLSYGECCKDYESQCTTKNSCKGRCGESFKRGRLCSCDPDCIKYKQCCQDYTSHCDAEVITTEEMSGAASATAPVKTSSCDNVKDNKPKESPLNVEETFSEGNNEDDHLSPLDNPTSYPPDDPIDDTNSQIVPNDDLSNNGLEDPGASPIPEGSLTVDLVQGSSEPTLEPDTLELSTDTVTVFSQTDATPSDNEPTQADDSPSTLYMTSGVAPTENTDASDPVDSTDEGTTLPQPTTAADNDSSPTAPTSAPQTGLSPAASTPEPEKEGQATEQHKDDIFPEAQNTDPTDASSDNPEVTTLPFNTGESTGLTQDYTVLEMSQDTTTTASSMLDLTPIPDATASNSGTDDTVSNSEDPTAGPLSVLADATDDATPQAMTADPMEVTSDPSKHQPSEPTSKPQDKPDQYKPPPTKPTLVKPISKPETKPLDIAPTLNTDNPRDYQADDSNDTNLCSGRPVSAVTTLRNGTIVVFRGHYFWVLDRNRMPGPAQGITQVWGVPSPIDTVFTRCNCQGKTYIFRGTQYWRFENDVLDPGYPKAIEMGFNGLRGHITAALSVPQYQTRRESVYFFKRGGLVQKYSYQFGTGPTCGRKPQHTIYTVRHRMVRQAVSLLGPTINIRTSWRGFPSTVTAAVSVPNREPEGYKYYVFSRSKSYNVRMDTERPVIAAPKANTSPQTNDLFKCPKKV</sequence>
<dbReference type="InterPro" id="IPR051298">
    <property type="entry name" value="Heme_transport/Cell_adhesion"/>
</dbReference>
<keyword evidence="4" id="KW-0677">Repeat</keyword>
<dbReference type="GO" id="GO:0005044">
    <property type="term" value="F:scavenger receptor activity"/>
    <property type="evidence" value="ECO:0007669"/>
    <property type="project" value="InterPro"/>
</dbReference>
<feature type="compositionally biased region" description="Polar residues" evidence="8">
    <location>
        <begin position="244"/>
        <end position="259"/>
    </location>
</feature>
<dbReference type="PANTHER" id="PTHR22917">
    <property type="entry name" value="HEMOPEXIN DOMAIN-CONTAINING PROTEIN"/>
    <property type="match status" value="1"/>
</dbReference>
<dbReference type="InterPro" id="IPR020436">
    <property type="entry name" value="SMB_chordata"/>
</dbReference>
<dbReference type="OrthoDB" id="413699at2759"/>
<evidence type="ECO:0000259" key="9">
    <source>
        <dbReference type="PROSITE" id="PS50958"/>
    </source>
</evidence>
<dbReference type="PROSITE" id="PS50958">
    <property type="entry name" value="SMB_2"/>
    <property type="match status" value="2"/>
</dbReference>
<dbReference type="SUPFAM" id="SSF50923">
    <property type="entry name" value="Hemopexin-like domain"/>
    <property type="match status" value="1"/>
</dbReference>
<evidence type="ECO:0000256" key="5">
    <source>
        <dbReference type="ARBA" id="ARBA00023157"/>
    </source>
</evidence>
<feature type="region of interest" description="Disordered" evidence="8">
    <location>
        <begin position="184"/>
        <end position="483"/>
    </location>
</feature>
<feature type="domain" description="SMB" evidence="9">
    <location>
        <begin position="95"/>
        <end position="138"/>
    </location>
</feature>
<dbReference type="SMART" id="SM00201">
    <property type="entry name" value="SO"/>
    <property type="match status" value="2"/>
</dbReference>
<dbReference type="CDD" id="cd00094">
    <property type="entry name" value="HX"/>
    <property type="match status" value="1"/>
</dbReference>
<dbReference type="InterPro" id="IPR000585">
    <property type="entry name" value="Hemopexin-like_dom"/>
</dbReference>
<dbReference type="SUPFAM" id="SSF90188">
    <property type="entry name" value="Somatomedin B domain"/>
    <property type="match status" value="2"/>
</dbReference>
<keyword evidence="11" id="KW-1185">Reference proteome</keyword>